<evidence type="ECO:0000259" key="4">
    <source>
        <dbReference type="PROSITE" id="PS50943"/>
    </source>
</evidence>
<organism evidence="5 6">
    <name type="scientific">Tissierella carlieri</name>
    <dbReference type="NCBI Taxonomy" id="689904"/>
    <lineage>
        <taxon>Bacteria</taxon>
        <taxon>Bacillati</taxon>
        <taxon>Bacillota</taxon>
        <taxon>Tissierellia</taxon>
        <taxon>Tissierellales</taxon>
        <taxon>Tissierellaceae</taxon>
        <taxon>Tissierella</taxon>
    </lineage>
</organism>
<dbReference type="InterPro" id="IPR050336">
    <property type="entry name" value="Chromosome_partition/occlusion"/>
</dbReference>
<dbReference type="RefSeq" id="WP_256312343.1">
    <property type="nucleotide sequence ID" value="NZ_JANGAC010000014.1"/>
</dbReference>
<dbReference type="InterPro" id="IPR041468">
    <property type="entry name" value="HTH_ParB/Spo0J"/>
</dbReference>
<dbReference type="InterPro" id="IPR003115">
    <property type="entry name" value="ParB_N"/>
</dbReference>
<dbReference type="EMBL" id="JANGAC010000014">
    <property type="protein sequence ID" value="MCQ4924672.1"/>
    <property type="molecule type" value="Genomic_DNA"/>
</dbReference>
<accession>A0ABT1SDV4</accession>
<dbReference type="InterPro" id="IPR057240">
    <property type="entry name" value="ParB_dimer_C"/>
</dbReference>
<dbReference type="Gene3D" id="3.90.1530.30">
    <property type="match status" value="1"/>
</dbReference>
<dbReference type="Pfam" id="PF23552">
    <property type="entry name" value="ParB_C"/>
    <property type="match status" value="1"/>
</dbReference>
<evidence type="ECO:0000256" key="3">
    <source>
        <dbReference type="ARBA" id="ARBA00023125"/>
    </source>
</evidence>
<dbReference type="Pfam" id="PF17762">
    <property type="entry name" value="HTH_ParB"/>
    <property type="match status" value="1"/>
</dbReference>
<keyword evidence="2" id="KW-0159">Chromosome partition</keyword>
<feature type="domain" description="HTH cro/C1-type" evidence="4">
    <location>
        <begin position="137"/>
        <end position="163"/>
    </location>
</feature>
<keyword evidence="3" id="KW-0238">DNA-binding</keyword>
<evidence type="ECO:0000313" key="6">
    <source>
        <dbReference type="Proteomes" id="UP001524478"/>
    </source>
</evidence>
<comment type="caution">
    <text evidence="5">The sequence shown here is derived from an EMBL/GenBank/DDBJ whole genome shotgun (WGS) entry which is preliminary data.</text>
</comment>
<dbReference type="SUPFAM" id="SSF110849">
    <property type="entry name" value="ParB/Sulfiredoxin"/>
    <property type="match status" value="1"/>
</dbReference>
<dbReference type="InterPro" id="IPR001387">
    <property type="entry name" value="Cro/C1-type_HTH"/>
</dbReference>
<protein>
    <submittedName>
        <fullName evidence="5">ParB/RepB/Spo0J family partition protein</fullName>
    </submittedName>
</protein>
<comment type="similarity">
    <text evidence="1">Belongs to the ParB family.</text>
</comment>
<evidence type="ECO:0000256" key="2">
    <source>
        <dbReference type="ARBA" id="ARBA00022829"/>
    </source>
</evidence>
<dbReference type="CDD" id="cd00093">
    <property type="entry name" value="HTH_XRE"/>
    <property type="match status" value="1"/>
</dbReference>
<dbReference type="InterPro" id="IPR004437">
    <property type="entry name" value="ParB/RepB/Spo0J"/>
</dbReference>
<dbReference type="Pfam" id="PF02195">
    <property type="entry name" value="ParB_N"/>
    <property type="match status" value="1"/>
</dbReference>
<dbReference type="Proteomes" id="UP001524478">
    <property type="component" value="Unassembled WGS sequence"/>
</dbReference>
<dbReference type="NCBIfam" id="TIGR00180">
    <property type="entry name" value="parB_part"/>
    <property type="match status" value="1"/>
</dbReference>
<reference evidence="5 6" key="1">
    <citation type="submission" date="2022-06" db="EMBL/GenBank/DDBJ databases">
        <title>Isolation of gut microbiota from human fecal samples.</title>
        <authorList>
            <person name="Pamer E.G."/>
            <person name="Barat B."/>
            <person name="Waligurski E."/>
            <person name="Medina S."/>
            <person name="Paddock L."/>
            <person name="Mostad J."/>
        </authorList>
    </citation>
    <scope>NUCLEOTIDE SEQUENCE [LARGE SCALE GENOMIC DNA]</scope>
    <source>
        <strain evidence="5 6">DFI.7.95</strain>
    </source>
</reference>
<dbReference type="PANTHER" id="PTHR33375">
    <property type="entry name" value="CHROMOSOME-PARTITIONING PROTEIN PARB-RELATED"/>
    <property type="match status" value="1"/>
</dbReference>
<evidence type="ECO:0000313" key="5">
    <source>
        <dbReference type="EMBL" id="MCQ4924672.1"/>
    </source>
</evidence>
<proteinExistence type="inferred from homology"/>
<dbReference type="CDD" id="cd16393">
    <property type="entry name" value="SPO0J_N"/>
    <property type="match status" value="1"/>
</dbReference>
<name>A0ABT1SDV4_9FIRM</name>
<dbReference type="SMART" id="SM00470">
    <property type="entry name" value="ParB"/>
    <property type="match status" value="1"/>
</dbReference>
<dbReference type="PROSITE" id="PS50943">
    <property type="entry name" value="HTH_CROC1"/>
    <property type="match status" value="1"/>
</dbReference>
<dbReference type="Gene3D" id="1.10.10.2830">
    <property type="match status" value="1"/>
</dbReference>
<keyword evidence="6" id="KW-1185">Reference proteome</keyword>
<dbReference type="InterPro" id="IPR036086">
    <property type="entry name" value="ParB/Sulfiredoxin_sf"/>
</dbReference>
<sequence length="286" mass="32363">MSVKKRGLGKGLSALISEEIIVDEGKPSNEFVENIDIKLIIPNENQPRQEFHEDALSDLTNSIKIHGLIQPIIVRKVKNKYEIIAGERRLRACKAAGLEEVPCIIKDVNTEVSAKFALVENIQREDLNPIEEALAYKKLMKDYNLTQEELANEVGKSRSYIANTVRLLNLEGEIVDYIAKGELTSGHGKVLLGIKDKQQQLLAAKKIIDNNLNVRQTEEMTNKKTIATKSTNSKENRDPHIMDLEENLMRTLGTKVNLIQGNKKGKIEIEYYGYEDLERIIEVLTK</sequence>
<dbReference type="PANTHER" id="PTHR33375:SF1">
    <property type="entry name" value="CHROMOSOME-PARTITIONING PROTEIN PARB-RELATED"/>
    <property type="match status" value="1"/>
</dbReference>
<gene>
    <name evidence="5" type="ORF">NE686_16330</name>
</gene>
<evidence type="ECO:0000256" key="1">
    <source>
        <dbReference type="ARBA" id="ARBA00006295"/>
    </source>
</evidence>